<dbReference type="GeneID" id="54564817"/>
<dbReference type="AlphaFoldDB" id="A0A6A6CYM5"/>
<evidence type="ECO:0000313" key="2">
    <source>
        <dbReference type="EMBL" id="KAF2171843.1"/>
    </source>
</evidence>
<protein>
    <submittedName>
        <fullName evidence="2">Uncharacterized protein</fullName>
    </submittedName>
</protein>
<accession>A0A6A6CYM5</accession>
<feature type="region of interest" description="Disordered" evidence="1">
    <location>
        <begin position="1"/>
        <end position="237"/>
    </location>
</feature>
<sequence>MTNSPSNHTAGLSEKEYQEKKSSISVKVQEKMHSLSRSSTSSSSESFEMKNMRTSAESVRSRSPPRSSPKPSSSSTSSKTSKPKARAQSTTFSDCGRHSNQWLFGNVSITDSVKSHQRKRNNSGSSRMEEQRPSKSRITEPQPAEIQPTVVAGPKPTTTPNDDEDNIKPLSRETGRSLTESTTASGETTFTAASSSSGYTASTNTSYSTTPAAQRKVGPGERMRRIFGGVPKPSARR</sequence>
<dbReference type="EMBL" id="ML993582">
    <property type="protein sequence ID" value="KAF2171843.1"/>
    <property type="molecule type" value="Genomic_DNA"/>
</dbReference>
<feature type="compositionally biased region" description="Basic and acidic residues" evidence="1">
    <location>
        <begin position="13"/>
        <end position="33"/>
    </location>
</feature>
<proteinExistence type="predicted"/>
<feature type="compositionally biased region" description="Low complexity" evidence="1">
    <location>
        <begin position="35"/>
        <end position="46"/>
    </location>
</feature>
<name>A0A6A6CYM5_ZASCE</name>
<evidence type="ECO:0000313" key="3">
    <source>
        <dbReference type="Proteomes" id="UP000799537"/>
    </source>
</evidence>
<dbReference type="RefSeq" id="XP_033672732.1">
    <property type="nucleotide sequence ID" value="XM_033811545.1"/>
</dbReference>
<feature type="compositionally biased region" description="Low complexity" evidence="1">
    <location>
        <begin position="61"/>
        <end position="80"/>
    </location>
</feature>
<dbReference type="OrthoDB" id="5089392at2759"/>
<feature type="compositionally biased region" description="Basic and acidic residues" evidence="1">
    <location>
        <begin position="166"/>
        <end position="175"/>
    </location>
</feature>
<organism evidence="2 3">
    <name type="scientific">Zasmidium cellare ATCC 36951</name>
    <dbReference type="NCBI Taxonomy" id="1080233"/>
    <lineage>
        <taxon>Eukaryota</taxon>
        <taxon>Fungi</taxon>
        <taxon>Dikarya</taxon>
        <taxon>Ascomycota</taxon>
        <taxon>Pezizomycotina</taxon>
        <taxon>Dothideomycetes</taxon>
        <taxon>Dothideomycetidae</taxon>
        <taxon>Mycosphaerellales</taxon>
        <taxon>Mycosphaerellaceae</taxon>
        <taxon>Zasmidium</taxon>
    </lineage>
</organism>
<feature type="compositionally biased region" description="Polar residues" evidence="1">
    <location>
        <begin position="1"/>
        <end position="10"/>
    </location>
</feature>
<evidence type="ECO:0000256" key="1">
    <source>
        <dbReference type="SAM" id="MobiDB-lite"/>
    </source>
</evidence>
<dbReference type="Proteomes" id="UP000799537">
    <property type="component" value="Unassembled WGS sequence"/>
</dbReference>
<reference evidence="2" key="1">
    <citation type="journal article" date="2020" name="Stud. Mycol.">
        <title>101 Dothideomycetes genomes: a test case for predicting lifestyles and emergence of pathogens.</title>
        <authorList>
            <person name="Haridas S."/>
            <person name="Albert R."/>
            <person name="Binder M."/>
            <person name="Bloem J."/>
            <person name="Labutti K."/>
            <person name="Salamov A."/>
            <person name="Andreopoulos B."/>
            <person name="Baker S."/>
            <person name="Barry K."/>
            <person name="Bills G."/>
            <person name="Bluhm B."/>
            <person name="Cannon C."/>
            <person name="Castanera R."/>
            <person name="Culley D."/>
            <person name="Daum C."/>
            <person name="Ezra D."/>
            <person name="Gonzalez J."/>
            <person name="Henrissat B."/>
            <person name="Kuo A."/>
            <person name="Liang C."/>
            <person name="Lipzen A."/>
            <person name="Lutzoni F."/>
            <person name="Magnuson J."/>
            <person name="Mondo S."/>
            <person name="Nolan M."/>
            <person name="Ohm R."/>
            <person name="Pangilinan J."/>
            <person name="Park H.-J."/>
            <person name="Ramirez L."/>
            <person name="Alfaro M."/>
            <person name="Sun H."/>
            <person name="Tritt A."/>
            <person name="Yoshinaga Y."/>
            <person name="Zwiers L.-H."/>
            <person name="Turgeon B."/>
            <person name="Goodwin S."/>
            <person name="Spatafora J."/>
            <person name="Crous P."/>
            <person name="Grigoriev I."/>
        </authorList>
    </citation>
    <scope>NUCLEOTIDE SEQUENCE</scope>
    <source>
        <strain evidence="2">ATCC 36951</strain>
    </source>
</reference>
<keyword evidence="3" id="KW-1185">Reference proteome</keyword>
<feature type="compositionally biased region" description="Low complexity" evidence="1">
    <location>
        <begin position="177"/>
        <end position="213"/>
    </location>
</feature>
<gene>
    <name evidence="2" type="ORF">M409DRAFT_50473</name>
</gene>
<feature type="compositionally biased region" description="Polar residues" evidence="1">
    <location>
        <begin position="87"/>
        <end position="112"/>
    </location>
</feature>